<proteinExistence type="predicted"/>
<reference evidence="1 2" key="1">
    <citation type="submission" date="2015-05" db="EMBL/GenBank/DDBJ databases">
        <title>Genome sequencing and analysis of members of genus Stenotrophomonas.</title>
        <authorList>
            <person name="Patil P.P."/>
            <person name="Midha S."/>
            <person name="Patil P.B."/>
        </authorList>
    </citation>
    <scope>NUCLEOTIDE SEQUENCE [LARGE SCALE GENOMIC DNA]</scope>
    <source>
        <strain evidence="1 2">DSM 18941</strain>
    </source>
</reference>
<sequence>MVLGFLAMKRDMQKKKRPLRQDAAAGVGRADTMQVAALQLAALAVCLLKVSGVEYMVSDEIEAGNEKPRAGAGAGSLFESGIFCYAPARPAPVGSVISTSTSSDAAARAGVEDKLAVVLWRCSISRDNHRRHALSTLAGVIALNRRASPAVAAWLRLKPPLTATCSARIARIRAVYGRLSEAGESFLQVDDWIAPLLPV</sequence>
<evidence type="ECO:0000313" key="2">
    <source>
        <dbReference type="Proteomes" id="UP000051863"/>
    </source>
</evidence>
<dbReference type="EMBL" id="LDJJ01000020">
    <property type="protein sequence ID" value="KRG68661.1"/>
    <property type="molecule type" value="Genomic_DNA"/>
</dbReference>
<evidence type="ECO:0000313" key="1">
    <source>
        <dbReference type="EMBL" id="KRG68661.1"/>
    </source>
</evidence>
<organism evidence="1 2">
    <name type="scientific">Stenotrophomonas terrae</name>
    <dbReference type="NCBI Taxonomy" id="405446"/>
    <lineage>
        <taxon>Bacteria</taxon>
        <taxon>Pseudomonadati</taxon>
        <taxon>Pseudomonadota</taxon>
        <taxon>Gammaproteobacteria</taxon>
        <taxon>Lysobacterales</taxon>
        <taxon>Lysobacteraceae</taxon>
        <taxon>Stenotrophomonas</taxon>
    </lineage>
</organism>
<dbReference type="PATRIC" id="fig|405446.3.peg.857"/>
<comment type="caution">
    <text evidence="1">The sequence shown here is derived from an EMBL/GenBank/DDBJ whole genome shotgun (WGS) entry which is preliminary data.</text>
</comment>
<dbReference type="Proteomes" id="UP000051863">
    <property type="component" value="Unassembled WGS sequence"/>
</dbReference>
<gene>
    <name evidence="1" type="ORF">ABB27_07070</name>
</gene>
<accession>A0A0R0CGK2</accession>
<name>A0A0R0CGK2_9GAMM</name>
<protein>
    <submittedName>
        <fullName evidence="1">Uncharacterized protein</fullName>
    </submittedName>
</protein>
<dbReference type="AlphaFoldDB" id="A0A0R0CGK2"/>
<keyword evidence="2" id="KW-1185">Reference proteome</keyword>